<evidence type="ECO:0000256" key="6">
    <source>
        <dbReference type="ARBA" id="ARBA00039017"/>
    </source>
</evidence>
<reference evidence="9" key="1">
    <citation type="submission" date="2023-08" db="EMBL/GenBank/DDBJ databases">
        <authorList>
            <person name="Audoor S."/>
            <person name="Bilcke G."/>
        </authorList>
    </citation>
    <scope>NUCLEOTIDE SEQUENCE</scope>
</reference>
<dbReference type="Proteomes" id="UP001295423">
    <property type="component" value="Unassembled WGS sequence"/>
</dbReference>
<evidence type="ECO:0000256" key="7">
    <source>
        <dbReference type="ARBA" id="ARBA00043224"/>
    </source>
</evidence>
<keyword evidence="2" id="KW-0662">Pyridine nucleotide biosynthesis</keyword>
<organism evidence="9 10">
    <name type="scientific">Cylindrotheca closterium</name>
    <dbReference type="NCBI Taxonomy" id="2856"/>
    <lineage>
        <taxon>Eukaryota</taxon>
        <taxon>Sar</taxon>
        <taxon>Stramenopiles</taxon>
        <taxon>Ochrophyta</taxon>
        <taxon>Bacillariophyta</taxon>
        <taxon>Bacillariophyceae</taxon>
        <taxon>Bacillariophycidae</taxon>
        <taxon>Bacillariales</taxon>
        <taxon>Bacillariaceae</taxon>
        <taxon>Cylindrotheca</taxon>
    </lineage>
</organism>
<dbReference type="EMBL" id="CAKOGP040002280">
    <property type="protein sequence ID" value="CAJ1966405.1"/>
    <property type="molecule type" value="Genomic_DNA"/>
</dbReference>
<sequence>MWTDHCEQTGDSGFPQDLVVDEENDVVFEKGTNDYTDGYSPFFDNTGRISTGLGEILQDNGIEDIVLVGIAFDYAIRYAANHAKNLGYDVSVIADASAVIDQQVALDTTTEMIANKVSILSSDDIIKMEC</sequence>
<evidence type="ECO:0000256" key="5">
    <source>
        <dbReference type="ARBA" id="ARBA00037900"/>
    </source>
</evidence>
<comment type="pathway">
    <text evidence="5">Cofactor biosynthesis; nicotinate biosynthesis; nicotinate from nicotinamide: step 1/1.</text>
</comment>
<keyword evidence="3" id="KW-0479">Metal-binding</keyword>
<evidence type="ECO:0000313" key="10">
    <source>
        <dbReference type="Proteomes" id="UP001295423"/>
    </source>
</evidence>
<name>A0AAD2G8Q2_9STRA</name>
<dbReference type="GO" id="GO:0046872">
    <property type="term" value="F:metal ion binding"/>
    <property type="evidence" value="ECO:0007669"/>
    <property type="project" value="UniProtKB-KW"/>
</dbReference>
<dbReference type="Pfam" id="PF00857">
    <property type="entry name" value="Isochorismatase"/>
    <property type="match status" value="1"/>
</dbReference>
<dbReference type="PANTHER" id="PTHR11080">
    <property type="entry name" value="PYRAZINAMIDASE/NICOTINAMIDASE"/>
    <property type="match status" value="1"/>
</dbReference>
<comment type="similarity">
    <text evidence="1">Belongs to the isochorismatase family.</text>
</comment>
<dbReference type="AlphaFoldDB" id="A0AAD2G8Q2"/>
<dbReference type="Gene3D" id="3.40.50.850">
    <property type="entry name" value="Isochorismatase-like"/>
    <property type="match status" value="1"/>
</dbReference>
<accession>A0AAD2G8Q2</accession>
<keyword evidence="10" id="KW-1185">Reference proteome</keyword>
<evidence type="ECO:0000256" key="3">
    <source>
        <dbReference type="ARBA" id="ARBA00022723"/>
    </source>
</evidence>
<evidence type="ECO:0000313" key="9">
    <source>
        <dbReference type="EMBL" id="CAJ1966405.1"/>
    </source>
</evidence>
<gene>
    <name evidence="9" type="ORF">CYCCA115_LOCUS21989</name>
</gene>
<dbReference type="InterPro" id="IPR052347">
    <property type="entry name" value="Isochorismatase_Nicotinamidase"/>
</dbReference>
<feature type="domain" description="Isochorismatase-like" evidence="8">
    <location>
        <begin position="16"/>
        <end position="104"/>
    </location>
</feature>
<proteinExistence type="inferred from homology"/>
<dbReference type="PANTHER" id="PTHR11080:SF2">
    <property type="entry name" value="LD05707P"/>
    <property type="match status" value="1"/>
</dbReference>
<dbReference type="InterPro" id="IPR036380">
    <property type="entry name" value="Isochorismatase-like_sf"/>
</dbReference>
<protein>
    <recommendedName>
        <fullName evidence="6">nicotinamidase</fullName>
        <ecNumber evidence="6">3.5.1.19</ecNumber>
    </recommendedName>
    <alternativeName>
        <fullName evidence="7">Nicotinamide deamidase</fullName>
    </alternativeName>
</protein>
<comment type="caution">
    <text evidence="9">The sequence shown here is derived from an EMBL/GenBank/DDBJ whole genome shotgun (WGS) entry which is preliminary data.</text>
</comment>
<dbReference type="SUPFAM" id="SSF52499">
    <property type="entry name" value="Isochorismatase-like hydrolases"/>
    <property type="match status" value="1"/>
</dbReference>
<keyword evidence="4" id="KW-0378">Hydrolase</keyword>
<evidence type="ECO:0000256" key="2">
    <source>
        <dbReference type="ARBA" id="ARBA00022642"/>
    </source>
</evidence>
<dbReference type="InterPro" id="IPR000868">
    <property type="entry name" value="Isochorismatase-like_dom"/>
</dbReference>
<evidence type="ECO:0000256" key="4">
    <source>
        <dbReference type="ARBA" id="ARBA00022801"/>
    </source>
</evidence>
<dbReference type="EC" id="3.5.1.19" evidence="6"/>
<dbReference type="GO" id="GO:0008936">
    <property type="term" value="F:nicotinamidase activity"/>
    <property type="evidence" value="ECO:0007669"/>
    <property type="project" value="UniProtKB-EC"/>
</dbReference>
<evidence type="ECO:0000259" key="8">
    <source>
        <dbReference type="Pfam" id="PF00857"/>
    </source>
</evidence>
<dbReference type="GO" id="GO:0019363">
    <property type="term" value="P:pyridine nucleotide biosynthetic process"/>
    <property type="evidence" value="ECO:0007669"/>
    <property type="project" value="UniProtKB-KW"/>
</dbReference>
<evidence type="ECO:0000256" key="1">
    <source>
        <dbReference type="ARBA" id="ARBA00006336"/>
    </source>
</evidence>